<accession>A0A4S4N1B0</accession>
<dbReference type="OrthoDB" id="65716at2759"/>
<dbReference type="GO" id="GO:0051321">
    <property type="term" value="P:meiotic cell cycle"/>
    <property type="evidence" value="ECO:0007669"/>
    <property type="project" value="UniProtKB-KW"/>
</dbReference>
<keyword evidence="3" id="KW-1185">Reference proteome</keyword>
<dbReference type="Proteomes" id="UP000308730">
    <property type="component" value="Unassembled WGS sequence"/>
</dbReference>
<organism evidence="2 3">
    <name type="scientific">Antrodiella citrinella</name>
    <dbReference type="NCBI Taxonomy" id="2447956"/>
    <lineage>
        <taxon>Eukaryota</taxon>
        <taxon>Fungi</taxon>
        <taxon>Dikarya</taxon>
        <taxon>Basidiomycota</taxon>
        <taxon>Agaricomycotina</taxon>
        <taxon>Agaricomycetes</taxon>
        <taxon>Polyporales</taxon>
        <taxon>Steccherinaceae</taxon>
        <taxon>Antrodiella</taxon>
    </lineage>
</organism>
<dbReference type="InterPro" id="IPR013940">
    <property type="entry name" value="Spo22/ZIP4/TEX11"/>
</dbReference>
<reference evidence="2 3" key="1">
    <citation type="submission" date="2019-02" db="EMBL/GenBank/DDBJ databases">
        <title>Genome sequencing of the rare red list fungi Antrodiella citrinella (Flaviporus citrinellus).</title>
        <authorList>
            <person name="Buettner E."/>
            <person name="Kellner H."/>
        </authorList>
    </citation>
    <scope>NUCLEOTIDE SEQUENCE [LARGE SCALE GENOMIC DNA]</scope>
    <source>
        <strain evidence="2 3">DSM 108506</strain>
    </source>
</reference>
<proteinExistence type="predicted"/>
<dbReference type="PANTHER" id="PTHR40375:SF2">
    <property type="entry name" value="SPORULATION-SPECIFIC PROTEIN 22"/>
    <property type="match status" value="1"/>
</dbReference>
<gene>
    <name evidence="2" type="ORF">EUX98_g2614</name>
</gene>
<dbReference type="PANTHER" id="PTHR40375">
    <property type="entry name" value="SPORULATION-SPECIFIC PROTEIN 22"/>
    <property type="match status" value="1"/>
</dbReference>
<dbReference type="InterPro" id="IPR039057">
    <property type="entry name" value="Spo22/ZIP4"/>
</dbReference>
<name>A0A4S4N1B0_9APHY</name>
<dbReference type="EMBL" id="SGPM01000043">
    <property type="protein sequence ID" value="THH31558.1"/>
    <property type="molecule type" value="Genomic_DNA"/>
</dbReference>
<protein>
    <recommendedName>
        <fullName evidence="4">Protein ZIP4 homolog</fullName>
    </recommendedName>
</protein>
<evidence type="ECO:0000313" key="2">
    <source>
        <dbReference type="EMBL" id="THH31558.1"/>
    </source>
</evidence>
<sequence>MSARKRKQTQDLQPVFNAIQDVLISIKPKVAEGSLKRSSSRSVLEDLQKLTTLAETFAQQRHLANKDWLPLADALDREGVHLWNISAQLRDVADDDIRAVFAASKAYTRKSRAKPEQVSQYEEDLKNADDVQGPQFEQNKARAIVLYHSSRMEAACREGNDGVAEFMLQKIIENEHRLSLLQPRDRMALAGKLLEIGKTFLRAAAPGNPAAANSSQAQDSVKWLQKAFSVIELSDNADTPGFAELKRSILRSLARAYFLTSTNNPDNLDRAEASLNELISSIDSSVDRDGSEHQQLRWMRVAILKRRKAPETHLLEAFKSIIDHLGFDSADSVTEYVAIKTLMSESVLNKVLFAVQYPPGASYNVTTRHALKKVLEAQGDVGLPHVDRLLLSLVVHCSRDENHPRAIQDVAAAFSCLSEAEYTLPKVPTTACLTLLWQFGDRLFNAKHWVQAADWFLAGTHSIFASMAHASGAKCLRKAALCYIQQRDHSKASAILRRCPANEATTYYVMLLTAVHQESEAVRAVQSMVKASDFDRKMLLLATQLANESDMKTLLLSVLEALLKNLGSQDSSDFEAETLTLLRCILRLVVKLIGEPAANRAVLVPTLIRHFRTEANDFVSHLRDENKATIASKDISWLWRTAYNCAVQGCTDWEDLDEAVSDLFDIARPLLETYCASVLTDVDAELYVHLVNASFAATAGRSTVSIPWLCDILLMLDAVFAARRKITSGSALEDVPLATISDDIKSCKIRIQGVIDSNQFPSVEDSDRARSLIHILRIFEAEVLCLRKEWKLMLLTIEEATHSDDLAVHTFEAIADLVWVEKECPADGNNLDT</sequence>
<comment type="caution">
    <text evidence="2">The sequence shown here is derived from an EMBL/GenBank/DDBJ whole genome shotgun (WGS) entry which is preliminary data.</text>
</comment>
<dbReference type="GO" id="GO:0090173">
    <property type="term" value="P:regulation of synaptonemal complex assembly"/>
    <property type="evidence" value="ECO:0007669"/>
    <property type="project" value="InterPro"/>
</dbReference>
<evidence type="ECO:0008006" key="4">
    <source>
        <dbReference type="Google" id="ProtNLM"/>
    </source>
</evidence>
<dbReference type="Pfam" id="PF08631">
    <property type="entry name" value="SPO22"/>
    <property type="match status" value="1"/>
</dbReference>
<keyword evidence="1" id="KW-0469">Meiosis</keyword>
<dbReference type="AlphaFoldDB" id="A0A4S4N1B0"/>
<evidence type="ECO:0000313" key="3">
    <source>
        <dbReference type="Proteomes" id="UP000308730"/>
    </source>
</evidence>
<evidence type="ECO:0000256" key="1">
    <source>
        <dbReference type="ARBA" id="ARBA00023254"/>
    </source>
</evidence>